<sequence>MAEYKAIMTLALAGHSYSEIVAAVGCSRREIAAVKKTITAYGITAGQASSMNPAEIAGMFPDGRKRVSEDYTKPDFDRVLASMKFNRHFTIQQAWGKYLADPVGAGKKYGYSQYCALFADHARIKDVVATLHHEPGRTMLVDWAGDTLEVLDAVTGVWDAFRKARF</sequence>
<reference evidence="1 2" key="1">
    <citation type="submission" date="2016-06" db="EMBL/GenBank/DDBJ databases">
        <title>Complete genome sequence of a saline-alkali tolerant type strain Dietzia timorensis ID05-A0528T.</title>
        <authorList>
            <person name="Wu X."/>
        </authorList>
    </citation>
    <scope>NUCLEOTIDE SEQUENCE [LARGE SCALE GENOMIC DNA]</scope>
    <source>
        <strain evidence="1 2">ID05-A0528</strain>
    </source>
</reference>
<evidence type="ECO:0000313" key="2">
    <source>
        <dbReference type="Proteomes" id="UP000186104"/>
    </source>
</evidence>
<dbReference type="KEGG" id="dtm:BJL86_0407"/>
<dbReference type="Proteomes" id="UP000186104">
    <property type="component" value="Chromosome"/>
</dbReference>
<proteinExistence type="predicted"/>
<organism evidence="1 2">
    <name type="scientific">Dietzia timorensis</name>
    <dbReference type="NCBI Taxonomy" id="499555"/>
    <lineage>
        <taxon>Bacteria</taxon>
        <taxon>Bacillati</taxon>
        <taxon>Actinomycetota</taxon>
        <taxon>Actinomycetes</taxon>
        <taxon>Mycobacteriales</taxon>
        <taxon>Dietziaceae</taxon>
        <taxon>Dietzia</taxon>
    </lineage>
</organism>
<gene>
    <name evidence="1" type="ORF">BJL86_0407</name>
</gene>
<name>A0A173LIW5_9ACTN</name>
<accession>A0A173LIW5</accession>
<dbReference type="EMBL" id="CP015961">
    <property type="protein sequence ID" value="ANI91217.1"/>
    <property type="molecule type" value="Genomic_DNA"/>
</dbReference>
<protein>
    <submittedName>
        <fullName evidence="1">Putative transposase y4uI</fullName>
    </submittedName>
</protein>
<evidence type="ECO:0000313" key="1">
    <source>
        <dbReference type="EMBL" id="ANI91217.1"/>
    </source>
</evidence>
<dbReference type="STRING" id="499555.BJL86_0407"/>
<keyword evidence="2" id="KW-1185">Reference proteome</keyword>
<dbReference type="RefSeq" id="WP_067478691.1">
    <property type="nucleotide sequence ID" value="NZ_CP015961.1"/>
</dbReference>
<dbReference type="AlphaFoldDB" id="A0A173LIW5"/>